<dbReference type="NCBIfam" id="TIGR04433">
    <property type="entry name" value="UrcA_uranyl"/>
    <property type="match status" value="1"/>
</dbReference>
<comment type="caution">
    <text evidence="2">The sequence shown here is derived from an EMBL/GenBank/DDBJ whole genome shotgun (WGS) entry which is preliminary data.</text>
</comment>
<dbReference type="AlphaFoldDB" id="A0A7W6JA06"/>
<feature type="signal peptide" evidence="1">
    <location>
        <begin position="1"/>
        <end position="21"/>
    </location>
</feature>
<evidence type="ECO:0000313" key="2">
    <source>
        <dbReference type="EMBL" id="MBB4081284.1"/>
    </source>
</evidence>
<dbReference type="InterPro" id="IPR030972">
    <property type="entry name" value="UrcA_uranyl"/>
</dbReference>
<gene>
    <name evidence="2" type="ORF">GGR12_000123</name>
</gene>
<protein>
    <submittedName>
        <fullName evidence="2">UrcA family protein</fullName>
    </submittedName>
</protein>
<feature type="chain" id="PRO_5030510706" evidence="1">
    <location>
        <begin position="22"/>
        <end position="103"/>
    </location>
</feature>
<name>A0A7W6JA06_9CAUL</name>
<keyword evidence="3" id="KW-1185">Reference proteome</keyword>
<reference evidence="2 3" key="1">
    <citation type="submission" date="2020-08" db="EMBL/GenBank/DDBJ databases">
        <title>Genomic Encyclopedia of Type Strains, Phase IV (KMG-IV): sequencing the most valuable type-strain genomes for metagenomic binning, comparative biology and taxonomic classification.</title>
        <authorList>
            <person name="Goeker M."/>
        </authorList>
    </citation>
    <scope>NUCLEOTIDE SEQUENCE [LARGE SCALE GENOMIC DNA]</scope>
    <source>
        <strain evidence="2 3">DSM 23960</strain>
    </source>
</reference>
<evidence type="ECO:0000313" key="3">
    <source>
        <dbReference type="Proteomes" id="UP000529946"/>
    </source>
</evidence>
<dbReference type="RefSeq" id="WP_183201780.1">
    <property type="nucleotide sequence ID" value="NZ_BAAAER010000002.1"/>
</dbReference>
<proteinExistence type="predicted"/>
<dbReference type="Proteomes" id="UP000529946">
    <property type="component" value="Unassembled WGS sequence"/>
</dbReference>
<accession>A0A7W6JA06</accession>
<sequence length="103" mass="11083">MLRTLASLTAVTLLSAGSAAAQDVRVSYGDLDLASYSGTVAFDARVAKGVRDACRHGPRLVDTLCVMKVQREAVGLLPAARQEDYARARRDERLVVRAPTIPN</sequence>
<keyword evidence="1" id="KW-0732">Signal</keyword>
<evidence type="ECO:0000256" key="1">
    <source>
        <dbReference type="SAM" id="SignalP"/>
    </source>
</evidence>
<organism evidence="2 3">
    <name type="scientific">Brevundimonas lenta</name>
    <dbReference type="NCBI Taxonomy" id="424796"/>
    <lineage>
        <taxon>Bacteria</taxon>
        <taxon>Pseudomonadati</taxon>
        <taxon>Pseudomonadota</taxon>
        <taxon>Alphaproteobacteria</taxon>
        <taxon>Caulobacterales</taxon>
        <taxon>Caulobacteraceae</taxon>
        <taxon>Brevundimonas</taxon>
    </lineage>
</organism>
<dbReference type="EMBL" id="JACIDM010000001">
    <property type="protein sequence ID" value="MBB4081284.1"/>
    <property type="molecule type" value="Genomic_DNA"/>
</dbReference>